<dbReference type="SUPFAM" id="SSF56112">
    <property type="entry name" value="Protein kinase-like (PK-like)"/>
    <property type="match status" value="1"/>
</dbReference>
<dbReference type="Gene3D" id="3.30.200.20">
    <property type="entry name" value="Phosphorylase Kinase, domain 1"/>
    <property type="match status" value="1"/>
</dbReference>
<proteinExistence type="predicted"/>
<organism evidence="2 3">
    <name type="scientific">candidate division TA06 bacterium</name>
    <dbReference type="NCBI Taxonomy" id="2250710"/>
    <lineage>
        <taxon>Bacteria</taxon>
        <taxon>Bacteria division TA06</taxon>
    </lineage>
</organism>
<sequence>MTSENEIQGKLLTLCQKEFPSRENLGIVSLSRIGDGWENDVYSFRMEYEKGGQPESQDLILRIYPGDDAHEKSAREFNVMKRLHEATFPVPEVLLLGSDDIPFGKPFVIMEKIEGRLMGDVFFESPRTKRRELLSLFCKMFVDLHKLDWKPFIDDPSSHITEDSDAFMKKKFSKWQDYFHSFRKDEFDPVFDWLNERSLSVRWSRPSLIHWDYHPWNVLLRNDGAPFIIDWTSAEVLDFRFDLAWTLLLIRTHAHRRMARSVLNEYVRIAGHRIEHLDFFEVAACARRLFSISVSLSDGAERMGMRPGAETVMKESAGPLKQVYALLHHRTGIKIPKVETLLSDIS</sequence>
<dbReference type="Pfam" id="PF01636">
    <property type="entry name" value="APH"/>
    <property type="match status" value="1"/>
</dbReference>
<gene>
    <name evidence="2" type="ORF">E3J62_06600</name>
</gene>
<dbReference type="EMBL" id="SOJN01000075">
    <property type="protein sequence ID" value="TET45832.1"/>
    <property type="molecule type" value="Genomic_DNA"/>
</dbReference>
<reference evidence="2 3" key="1">
    <citation type="submission" date="2019-03" db="EMBL/GenBank/DDBJ databases">
        <title>Metabolic potential of uncultured bacteria and archaea associated with petroleum seepage in deep-sea sediments.</title>
        <authorList>
            <person name="Dong X."/>
            <person name="Hubert C."/>
        </authorList>
    </citation>
    <scope>NUCLEOTIDE SEQUENCE [LARGE SCALE GENOMIC DNA]</scope>
    <source>
        <strain evidence="2">E44_bin18</strain>
    </source>
</reference>
<dbReference type="InterPro" id="IPR002575">
    <property type="entry name" value="Aminoglycoside_PTrfase"/>
</dbReference>
<comment type="caution">
    <text evidence="2">The sequence shown here is derived from an EMBL/GenBank/DDBJ whole genome shotgun (WGS) entry which is preliminary data.</text>
</comment>
<accession>A0A523UTF8</accession>
<dbReference type="PROSITE" id="PS50011">
    <property type="entry name" value="PROTEIN_KINASE_DOM"/>
    <property type="match status" value="1"/>
</dbReference>
<dbReference type="PANTHER" id="PTHR21310:SF15">
    <property type="entry name" value="AMINOGLYCOSIDE PHOSPHOTRANSFERASE DOMAIN-CONTAINING PROTEIN"/>
    <property type="match status" value="1"/>
</dbReference>
<dbReference type="GO" id="GO:0004672">
    <property type="term" value="F:protein kinase activity"/>
    <property type="evidence" value="ECO:0007669"/>
    <property type="project" value="InterPro"/>
</dbReference>
<dbReference type="InterPro" id="IPR011009">
    <property type="entry name" value="Kinase-like_dom_sf"/>
</dbReference>
<feature type="domain" description="Protein kinase" evidence="1">
    <location>
        <begin position="27"/>
        <end position="346"/>
    </location>
</feature>
<dbReference type="PANTHER" id="PTHR21310">
    <property type="entry name" value="AMINOGLYCOSIDE PHOSPHOTRANSFERASE-RELATED-RELATED"/>
    <property type="match status" value="1"/>
</dbReference>
<protein>
    <recommendedName>
        <fullName evidence="1">Protein kinase domain-containing protein</fullName>
    </recommendedName>
</protein>
<evidence type="ECO:0000259" key="1">
    <source>
        <dbReference type="PROSITE" id="PS50011"/>
    </source>
</evidence>
<dbReference type="Proteomes" id="UP000315525">
    <property type="component" value="Unassembled WGS sequence"/>
</dbReference>
<dbReference type="InterPro" id="IPR000719">
    <property type="entry name" value="Prot_kinase_dom"/>
</dbReference>
<evidence type="ECO:0000313" key="3">
    <source>
        <dbReference type="Proteomes" id="UP000315525"/>
    </source>
</evidence>
<dbReference type="InterPro" id="IPR051678">
    <property type="entry name" value="AGP_Transferase"/>
</dbReference>
<evidence type="ECO:0000313" key="2">
    <source>
        <dbReference type="EMBL" id="TET45832.1"/>
    </source>
</evidence>
<dbReference type="Gene3D" id="3.90.1200.10">
    <property type="match status" value="1"/>
</dbReference>
<dbReference type="GO" id="GO:0005524">
    <property type="term" value="F:ATP binding"/>
    <property type="evidence" value="ECO:0007669"/>
    <property type="project" value="InterPro"/>
</dbReference>
<dbReference type="AlphaFoldDB" id="A0A523UTF8"/>
<name>A0A523UTF8_UNCT6</name>